<name>A0A4P2QE02_SORCE</name>
<dbReference type="Proteomes" id="UP000295781">
    <property type="component" value="Chromosome"/>
</dbReference>
<evidence type="ECO:0000313" key="3">
    <source>
        <dbReference type="Proteomes" id="UP000295781"/>
    </source>
</evidence>
<proteinExistence type="predicted"/>
<reference evidence="2 3" key="1">
    <citation type="submission" date="2015-09" db="EMBL/GenBank/DDBJ databases">
        <title>Sorangium comparison.</title>
        <authorList>
            <person name="Zaburannyi N."/>
            <person name="Bunk B."/>
            <person name="Overmann J."/>
            <person name="Mueller R."/>
        </authorList>
    </citation>
    <scope>NUCLEOTIDE SEQUENCE [LARGE SCALE GENOMIC DNA]</scope>
    <source>
        <strain evidence="2 3">So ceGT47</strain>
    </source>
</reference>
<dbReference type="AlphaFoldDB" id="A0A4P2QE02"/>
<dbReference type="RefSeq" id="WP_129355619.1">
    <property type="nucleotide sequence ID" value="NZ_CP012670.1"/>
</dbReference>
<evidence type="ECO:0000313" key="2">
    <source>
        <dbReference type="EMBL" id="AUX27393.1"/>
    </source>
</evidence>
<dbReference type="EMBL" id="CP012670">
    <property type="protein sequence ID" value="AUX27393.1"/>
    <property type="molecule type" value="Genomic_DNA"/>
</dbReference>
<accession>A0A4P2QE02</accession>
<protein>
    <submittedName>
        <fullName evidence="2">Uncharacterized protein</fullName>
    </submittedName>
</protein>
<evidence type="ECO:0000256" key="1">
    <source>
        <dbReference type="SAM" id="MobiDB-lite"/>
    </source>
</evidence>
<feature type="region of interest" description="Disordered" evidence="1">
    <location>
        <begin position="42"/>
        <end position="64"/>
    </location>
</feature>
<organism evidence="2 3">
    <name type="scientific">Sorangium cellulosum</name>
    <name type="common">Polyangium cellulosum</name>
    <dbReference type="NCBI Taxonomy" id="56"/>
    <lineage>
        <taxon>Bacteria</taxon>
        <taxon>Pseudomonadati</taxon>
        <taxon>Myxococcota</taxon>
        <taxon>Polyangia</taxon>
        <taxon>Polyangiales</taxon>
        <taxon>Polyangiaceae</taxon>
        <taxon>Sorangium</taxon>
    </lineage>
</organism>
<gene>
    <name evidence="2" type="ORF">SOCEGT47_079810</name>
</gene>
<sequence length="149" mass="15476">MPDRDDDRTELDRDLARLAAATSRLDADDGFTDAVLRAAAAQADPAQAAPAQADLAQPDPAQPDPLARIARATRDVAPDPAFTDAVLRAVRAAPLPARPTVTDGIVRSGRAAVVLTALAAAASVAFVWQAQRQVDAAIMASVDTLEVSE</sequence>